<feature type="compositionally biased region" description="Low complexity" evidence="1">
    <location>
        <begin position="46"/>
        <end position="65"/>
    </location>
</feature>
<proteinExistence type="predicted"/>
<dbReference type="EMBL" id="CAKOGL010000021">
    <property type="protein sequence ID" value="CAH2099357.1"/>
    <property type="molecule type" value="Genomic_DNA"/>
</dbReference>
<dbReference type="AlphaFoldDB" id="A0AAU9UJM8"/>
<evidence type="ECO:0000259" key="2">
    <source>
        <dbReference type="Pfam" id="PF18016"/>
    </source>
</evidence>
<feature type="compositionally biased region" description="Pro residues" evidence="1">
    <location>
        <begin position="25"/>
        <end position="45"/>
    </location>
</feature>
<dbReference type="GO" id="GO:0005886">
    <property type="term" value="C:plasma membrane"/>
    <property type="evidence" value="ECO:0007669"/>
    <property type="project" value="TreeGrafter"/>
</dbReference>
<evidence type="ECO:0000256" key="1">
    <source>
        <dbReference type="SAM" id="MobiDB-lite"/>
    </source>
</evidence>
<name>A0AAU9UJM8_EUPED</name>
<feature type="region of interest" description="Disordered" evidence="1">
    <location>
        <begin position="1"/>
        <end position="65"/>
    </location>
</feature>
<protein>
    <recommendedName>
        <fullName evidence="2">SAM domain-containing protein</fullName>
    </recommendedName>
</protein>
<dbReference type="InterPro" id="IPR039801">
    <property type="entry name" value="EPS8-like"/>
</dbReference>
<dbReference type="GO" id="GO:0007266">
    <property type="term" value="P:Rho protein signal transduction"/>
    <property type="evidence" value="ECO:0007669"/>
    <property type="project" value="TreeGrafter"/>
</dbReference>
<dbReference type="PANTHER" id="PTHR12287">
    <property type="entry name" value="EPIDERMAL GROWTH FACTOR RECEPTOR KINASE SUBSTRATE EPS8-RELATED PROTEIN"/>
    <property type="match status" value="1"/>
</dbReference>
<dbReference type="InterPro" id="IPR041418">
    <property type="entry name" value="SAM_3"/>
</dbReference>
<organism evidence="3 4">
    <name type="scientific">Euphydryas editha</name>
    <name type="common">Edith's checkerspot</name>
    <dbReference type="NCBI Taxonomy" id="104508"/>
    <lineage>
        <taxon>Eukaryota</taxon>
        <taxon>Metazoa</taxon>
        <taxon>Ecdysozoa</taxon>
        <taxon>Arthropoda</taxon>
        <taxon>Hexapoda</taxon>
        <taxon>Insecta</taxon>
        <taxon>Pterygota</taxon>
        <taxon>Neoptera</taxon>
        <taxon>Endopterygota</taxon>
        <taxon>Lepidoptera</taxon>
        <taxon>Glossata</taxon>
        <taxon>Ditrysia</taxon>
        <taxon>Papilionoidea</taxon>
        <taxon>Nymphalidae</taxon>
        <taxon>Nymphalinae</taxon>
        <taxon>Euphydryas</taxon>
    </lineage>
</organism>
<evidence type="ECO:0000313" key="4">
    <source>
        <dbReference type="Proteomes" id="UP001153954"/>
    </source>
</evidence>
<gene>
    <name evidence="3" type="ORF">EEDITHA_LOCUS14348</name>
</gene>
<evidence type="ECO:0000313" key="3">
    <source>
        <dbReference type="EMBL" id="CAH2099357.1"/>
    </source>
</evidence>
<dbReference type="Proteomes" id="UP001153954">
    <property type="component" value="Unassembled WGS sequence"/>
</dbReference>
<feature type="compositionally biased region" description="Basic and acidic residues" evidence="1">
    <location>
        <begin position="1"/>
        <end position="24"/>
    </location>
</feature>
<keyword evidence="4" id="KW-1185">Reference proteome</keyword>
<reference evidence="3" key="1">
    <citation type="submission" date="2022-03" db="EMBL/GenBank/DDBJ databases">
        <authorList>
            <person name="Tunstrom K."/>
        </authorList>
    </citation>
    <scope>NUCLEOTIDE SEQUENCE</scope>
</reference>
<dbReference type="Pfam" id="PF18016">
    <property type="entry name" value="SAM_3"/>
    <property type="match status" value="1"/>
</dbReference>
<dbReference type="PANTHER" id="PTHR12287:SF23">
    <property type="entry name" value="AROUSER, ISOFORM A-RELATED"/>
    <property type="match status" value="1"/>
</dbReference>
<sequence length="181" mass="20300">MSTRDDGREENKESGLPESPRRVEPVPPPPPPPPPPPEPPTPAPVVVPVKTDTMKSTKSTKSVNSDLHEELKMVLPQIQQRRLDFKKTPDIFIHQKSNPDEVVSWLQAKGFSATAQKQLRVSGHQLFALSRQQLERVLGPDEGKRLYSQVLVQRNVSGYKTTSASELQSILRKVREKVEVS</sequence>
<dbReference type="InterPro" id="IPR013761">
    <property type="entry name" value="SAM/pointed_sf"/>
</dbReference>
<dbReference type="GO" id="GO:0003779">
    <property type="term" value="F:actin binding"/>
    <property type="evidence" value="ECO:0007669"/>
    <property type="project" value="TreeGrafter"/>
</dbReference>
<accession>A0AAU9UJM8</accession>
<feature type="domain" description="SAM" evidence="2">
    <location>
        <begin position="89"/>
        <end position="150"/>
    </location>
</feature>
<dbReference type="SUPFAM" id="SSF47769">
    <property type="entry name" value="SAM/Pointed domain"/>
    <property type="match status" value="1"/>
</dbReference>
<dbReference type="Gene3D" id="1.10.150.50">
    <property type="entry name" value="Transcription Factor, Ets-1"/>
    <property type="match status" value="1"/>
</dbReference>
<comment type="caution">
    <text evidence="3">The sequence shown here is derived from an EMBL/GenBank/DDBJ whole genome shotgun (WGS) entry which is preliminary data.</text>
</comment>
<dbReference type="GO" id="GO:0035023">
    <property type="term" value="P:regulation of Rho protein signal transduction"/>
    <property type="evidence" value="ECO:0007669"/>
    <property type="project" value="TreeGrafter"/>
</dbReference>